<dbReference type="Gene3D" id="1.20.1260.10">
    <property type="match status" value="1"/>
</dbReference>
<keyword evidence="2" id="KW-0732">Signal</keyword>
<dbReference type="OrthoDB" id="26872at2"/>
<dbReference type="EMBL" id="BLAE01000017">
    <property type="protein sequence ID" value="GES09864.1"/>
    <property type="molecule type" value="Genomic_DNA"/>
</dbReference>
<dbReference type="Proteomes" id="UP000331127">
    <property type="component" value="Unassembled WGS sequence"/>
</dbReference>
<name>A0A5M3WLY0_9ACTN</name>
<gene>
    <name evidence="4" type="ORF">Amac_034600</name>
</gene>
<protein>
    <recommendedName>
        <fullName evidence="3">DUF305 domain-containing protein</fullName>
    </recommendedName>
</protein>
<evidence type="ECO:0000256" key="1">
    <source>
        <dbReference type="SAM" id="MobiDB-lite"/>
    </source>
</evidence>
<sequence length="224" mass="23724">MTTFRRIAVPLLATMAVLTACSQETPEAAPASPSASAETSSAVASPSPSPPPVPNTSPEASSSAEPSAVPTPEKGYNDADITFAASMIPHHLQALDLTQLAGTRAHDLWVRDLAGRVRSQREPEIRVLKGLLDNWGEQPLPRDQKLPGGVTQAEMTELAAASGAAFDRMFITLMIDHHEGALALATSEQEQGAHADAKALAGGVLVTQEAELKEMKKYLSRLKK</sequence>
<dbReference type="InterPro" id="IPR005183">
    <property type="entry name" value="DUF305_CopM-like"/>
</dbReference>
<evidence type="ECO:0000313" key="4">
    <source>
        <dbReference type="EMBL" id="GES09864.1"/>
    </source>
</evidence>
<dbReference type="AlphaFoldDB" id="A0A5M3WLY0"/>
<feature type="signal peptide" evidence="2">
    <location>
        <begin position="1"/>
        <end position="22"/>
    </location>
</feature>
<dbReference type="InterPro" id="IPR012347">
    <property type="entry name" value="Ferritin-like"/>
</dbReference>
<dbReference type="RefSeq" id="WP_155355362.1">
    <property type="nucleotide sequence ID" value="NZ_BAAAHL010000027.1"/>
</dbReference>
<keyword evidence="5" id="KW-1185">Reference proteome</keyword>
<dbReference type="Pfam" id="PF03713">
    <property type="entry name" value="DUF305"/>
    <property type="match status" value="1"/>
</dbReference>
<feature type="chain" id="PRO_5039621819" description="DUF305 domain-containing protein" evidence="2">
    <location>
        <begin position="23"/>
        <end position="224"/>
    </location>
</feature>
<evidence type="ECO:0000256" key="2">
    <source>
        <dbReference type="SAM" id="SignalP"/>
    </source>
</evidence>
<organism evidence="4 5">
    <name type="scientific">Acrocarpospora macrocephala</name>
    <dbReference type="NCBI Taxonomy" id="150177"/>
    <lineage>
        <taxon>Bacteria</taxon>
        <taxon>Bacillati</taxon>
        <taxon>Actinomycetota</taxon>
        <taxon>Actinomycetes</taxon>
        <taxon>Streptosporangiales</taxon>
        <taxon>Streptosporangiaceae</taxon>
        <taxon>Acrocarpospora</taxon>
    </lineage>
</organism>
<dbReference type="PANTHER" id="PTHR36933:SF1">
    <property type="entry name" value="SLL0788 PROTEIN"/>
    <property type="match status" value="1"/>
</dbReference>
<evidence type="ECO:0000259" key="3">
    <source>
        <dbReference type="Pfam" id="PF03713"/>
    </source>
</evidence>
<feature type="domain" description="DUF305" evidence="3">
    <location>
        <begin position="80"/>
        <end position="219"/>
    </location>
</feature>
<comment type="caution">
    <text evidence="4">The sequence shown here is derived from an EMBL/GenBank/DDBJ whole genome shotgun (WGS) entry which is preliminary data.</text>
</comment>
<evidence type="ECO:0000313" key="5">
    <source>
        <dbReference type="Proteomes" id="UP000331127"/>
    </source>
</evidence>
<reference evidence="4 5" key="1">
    <citation type="submission" date="2019-10" db="EMBL/GenBank/DDBJ databases">
        <title>Whole genome shotgun sequence of Acrocarpospora macrocephala NBRC 16266.</title>
        <authorList>
            <person name="Ichikawa N."/>
            <person name="Kimura A."/>
            <person name="Kitahashi Y."/>
            <person name="Komaki H."/>
            <person name="Oguchi A."/>
        </authorList>
    </citation>
    <scope>NUCLEOTIDE SEQUENCE [LARGE SCALE GENOMIC DNA]</scope>
    <source>
        <strain evidence="4 5">NBRC 16266</strain>
    </source>
</reference>
<dbReference type="PROSITE" id="PS51257">
    <property type="entry name" value="PROKAR_LIPOPROTEIN"/>
    <property type="match status" value="1"/>
</dbReference>
<feature type="compositionally biased region" description="Low complexity" evidence="1">
    <location>
        <begin position="24"/>
        <end position="46"/>
    </location>
</feature>
<feature type="region of interest" description="Disordered" evidence="1">
    <location>
        <begin position="23"/>
        <end position="75"/>
    </location>
</feature>
<feature type="compositionally biased region" description="Low complexity" evidence="1">
    <location>
        <begin position="56"/>
        <end position="73"/>
    </location>
</feature>
<accession>A0A5M3WLY0</accession>
<dbReference type="PANTHER" id="PTHR36933">
    <property type="entry name" value="SLL0788 PROTEIN"/>
    <property type="match status" value="1"/>
</dbReference>
<proteinExistence type="predicted"/>